<comment type="subcellular location">
    <subcellularLocation>
        <location evidence="1 7">Cell membrane</location>
        <topology evidence="1 7">Multi-pass membrane protein</topology>
    </subcellularLocation>
</comment>
<feature type="transmembrane region" description="Helical" evidence="8">
    <location>
        <begin position="261"/>
        <end position="281"/>
    </location>
</feature>
<dbReference type="eggNOG" id="arCOG04650">
    <property type="taxonomic scope" value="Archaea"/>
</dbReference>
<keyword evidence="4 7" id="KW-0812">Transmembrane</keyword>
<dbReference type="PANTHER" id="PTHR11403">
    <property type="entry name" value="CYTOCHROME C OXIDASE SUBUNIT III"/>
    <property type="match status" value="1"/>
</dbReference>
<dbReference type="Proteomes" id="UP000011566">
    <property type="component" value="Unassembled WGS sequence"/>
</dbReference>
<organism evidence="10 11">
    <name type="scientific">Halococcus hamelinensis 100A6</name>
    <dbReference type="NCBI Taxonomy" id="1132509"/>
    <lineage>
        <taxon>Archaea</taxon>
        <taxon>Methanobacteriati</taxon>
        <taxon>Methanobacteriota</taxon>
        <taxon>Stenosarchaea group</taxon>
        <taxon>Halobacteria</taxon>
        <taxon>Halobacteriales</taxon>
        <taxon>Halococcaceae</taxon>
        <taxon>Halococcus</taxon>
    </lineage>
</organism>
<keyword evidence="6 8" id="KW-0472">Membrane</keyword>
<evidence type="ECO:0000256" key="3">
    <source>
        <dbReference type="ARBA" id="ARBA00022475"/>
    </source>
</evidence>
<dbReference type="EMBL" id="AOMB01000031">
    <property type="protein sequence ID" value="EMA38136.1"/>
    <property type="molecule type" value="Genomic_DNA"/>
</dbReference>
<feature type="transmembrane region" description="Helical" evidence="8">
    <location>
        <begin position="63"/>
        <end position="84"/>
    </location>
</feature>
<feature type="transmembrane region" description="Helical" evidence="8">
    <location>
        <begin position="216"/>
        <end position="240"/>
    </location>
</feature>
<accession>M0LXG2</accession>
<feature type="transmembrane region" description="Helical" evidence="8">
    <location>
        <begin position="146"/>
        <end position="164"/>
    </location>
</feature>
<keyword evidence="3" id="KW-1003">Cell membrane</keyword>
<dbReference type="GO" id="GO:0005886">
    <property type="term" value="C:plasma membrane"/>
    <property type="evidence" value="ECO:0007669"/>
    <property type="project" value="UniProtKB-SubCell"/>
</dbReference>
<dbReference type="SUPFAM" id="SSF81452">
    <property type="entry name" value="Cytochrome c oxidase subunit III-like"/>
    <property type="match status" value="1"/>
</dbReference>
<sequence>MGTTSETAEETGEDEALWRDFPTGHEEATWWPVACTIGLIGLYFGAGLYFFGTGENAPIPPTIGPVVFALGSLGFIAGAFGWFYQGFLVDFWTRSTEGREPGALRGAMILFILTDIATFSAGFVYYAFIRVDQWPPGELPELLTPVLIVNTVALVASSFTLHYAHQGLEEGNRRGFLGLLGVTILLGVIFVSGQIYEYYTLVVHEGFTFTTGIFGSAFFGLTGLHGLHVLAGTIFLGILFARGLLGQLSDGRDTSMVTVSYYWHFVDVVWIFIIALLYFGAEFSL</sequence>
<evidence type="ECO:0000256" key="1">
    <source>
        <dbReference type="ARBA" id="ARBA00004651"/>
    </source>
</evidence>
<feature type="transmembrane region" description="Helical" evidence="8">
    <location>
        <begin position="29"/>
        <end position="51"/>
    </location>
</feature>
<evidence type="ECO:0000256" key="2">
    <source>
        <dbReference type="ARBA" id="ARBA00010581"/>
    </source>
</evidence>
<name>M0LXG2_9EURY</name>
<dbReference type="GO" id="GO:0019646">
    <property type="term" value="P:aerobic electron transport chain"/>
    <property type="evidence" value="ECO:0007669"/>
    <property type="project" value="InterPro"/>
</dbReference>
<dbReference type="PATRIC" id="fig|1132509.6.peg.2355"/>
<dbReference type="OrthoDB" id="248633at2157"/>
<dbReference type="RefSeq" id="WP_007693597.1">
    <property type="nucleotide sequence ID" value="NZ_AJRK01000045.1"/>
</dbReference>
<evidence type="ECO:0000259" key="9">
    <source>
        <dbReference type="PROSITE" id="PS50253"/>
    </source>
</evidence>
<dbReference type="PROSITE" id="PS50253">
    <property type="entry name" value="COX3"/>
    <property type="match status" value="1"/>
</dbReference>
<gene>
    <name evidence="10" type="ORF">C447_10425</name>
</gene>
<dbReference type="InterPro" id="IPR024791">
    <property type="entry name" value="Cyt_c/ubiquinol_Oxase_su3"/>
</dbReference>
<evidence type="ECO:0000256" key="7">
    <source>
        <dbReference type="RuleBase" id="RU003376"/>
    </source>
</evidence>
<evidence type="ECO:0000256" key="5">
    <source>
        <dbReference type="ARBA" id="ARBA00022989"/>
    </source>
</evidence>
<feature type="transmembrane region" description="Helical" evidence="8">
    <location>
        <begin position="176"/>
        <end position="196"/>
    </location>
</feature>
<keyword evidence="5 8" id="KW-1133">Transmembrane helix</keyword>
<keyword evidence="11" id="KW-1185">Reference proteome</keyword>
<comment type="similarity">
    <text evidence="2 7">Belongs to the cytochrome c oxidase subunit 3 family.</text>
</comment>
<evidence type="ECO:0000256" key="8">
    <source>
        <dbReference type="SAM" id="Phobius"/>
    </source>
</evidence>
<dbReference type="GO" id="GO:0004129">
    <property type="term" value="F:cytochrome-c oxidase activity"/>
    <property type="evidence" value="ECO:0007669"/>
    <property type="project" value="InterPro"/>
</dbReference>
<dbReference type="InterPro" id="IPR035973">
    <property type="entry name" value="Cyt_c_oxidase_su3-like_sf"/>
</dbReference>
<evidence type="ECO:0000256" key="4">
    <source>
        <dbReference type="ARBA" id="ARBA00022692"/>
    </source>
</evidence>
<evidence type="ECO:0000313" key="11">
    <source>
        <dbReference type="Proteomes" id="UP000011566"/>
    </source>
</evidence>
<dbReference type="PANTHER" id="PTHR11403:SF2">
    <property type="entry name" value="CYTOCHROME BO(3) UBIQUINOL OXIDASE SUBUNIT 3"/>
    <property type="match status" value="1"/>
</dbReference>
<comment type="caution">
    <text evidence="10">The sequence shown here is derived from an EMBL/GenBank/DDBJ whole genome shotgun (WGS) entry which is preliminary data.</text>
</comment>
<dbReference type="FunFam" id="1.20.120.80:FF:000001">
    <property type="entry name" value="Cytochrome (Ubi)quinol oxidase subunit III"/>
    <property type="match status" value="1"/>
</dbReference>
<feature type="domain" description="Heme-copper oxidase subunit III family profile" evidence="9">
    <location>
        <begin position="19"/>
        <end position="282"/>
    </location>
</feature>
<dbReference type="Pfam" id="PF00510">
    <property type="entry name" value="COX3"/>
    <property type="match status" value="1"/>
</dbReference>
<dbReference type="InterPro" id="IPR013833">
    <property type="entry name" value="Cyt_c_oxidase_su3_a-hlx"/>
</dbReference>
<dbReference type="Gene3D" id="1.20.120.80">
    <property type="entry name" value="Cytochrome c oxidase, subunit III, four-helix bundle"/>
    <property type="match status" value="1"/>
</dbReference>
<dbReference type="CDD" id="cd00386">
    <property type="entry name" value="Heme_Cu_Oxidase_III_like"/>
    <property type="match status" value="1"/>
</dbReference>
<evidence type="ECO:0000313" key="10">
    <source>
        <dbReference type="EMBL" id="EMA38136.1"/>
    </source>
</evidence>
<dbReference type="InterPro" id="IPR000298">
    <property type="entry name" value="Cyt_c_oxidase-like_su3"/>
</dbReference>
<reference evidence="10 11" key="1">
    <citation type="journal article" date="2014" name="PLoS Genet.">
        <title>Phylogenetically driven sequencing of extremely halophilic archaea reveals strategies for static and dynamic osmo-response.</title>
        <authorList>
            <person name="Becker E.A."/>
            <person name="Seitzer P.M."/>
            <person name="Tritt A."/>
            <person name="Larsen D."/>
            <person name="Krusor M."/>
            <person name="Yao A.I."/>
            <person name="Wu D."/>
            <person name="Madern D."/>
            <person name="Eisen J.A."/>
            <person name="Darling A.E."/>
            <person name="Facciotti M.T."/>
        </authorList>
    </citation>
    <scope>NUCLEOTIDE SEQUENCE [LARGE SCALE GENOMIC DNA]</scope>
    <source>
        <strain evidence="10 11">100A6</strain>
    </source>
</reference>
<protein>
    <submittedName>
        <fullName evidence="10">Cytochrome c oxidase subunit III</fullName>
    </submittedName>
</protein>
<evidence type="ECO:0000256" key="6">
    <source>
        <dbReference type="ARBA" id="ARBA00023136"/>
    </source>
</evidence>
<dbReference type="AlphaFoldDB" id="M0LXG2"/>
<feature type="transmembrane region" description="Helical" evidence="8">
    <location>
        <begin position="104"/>
        <end position="126"/>
    </location>
</feature>
<proteinExistence type="inferred from homology"/>